<dbReference type="InterPro" id="IPR001382">
    <property type="entry name" value="Glyco_hydro_47"/>
</dbReference>
<dbReference type="Proteomes" id="UP001189429">
    <property type="component" value="Unassembled WGS sequence"/>
</dbReference>
<proteinExistence type="inferred from homology"/>
<dbReference type="EC" id="3.2.1.-" evidence="6"/>
<evidence type="ECO:0000256" key="6">
    <source>
        <dbReference type="RuleBase" id="RU361193"/>
    </source>
</evidence>
<evidence type="ECO:0000256" key="5">
    <source>
        <dbReference type="ARBA" id="ARBA00023157"/>
    </source>
</evidence>
<evidence type="ECO:0000256" key="7">
    <source>
        <dbReference type="SAM" id="MobiDB-lite"/>
    </source>
</evidence>
<feature type="region of interest" description="Disordered" evidence="7">
    <location>
        <begin position="271"/>
        <end position="294"/>
    </location>
</feature>
<organism evidence="8 9">
    <name type="scientific">Prorocentrum cordatum</name>
    <dbReference type="NCBI Taxonomy" id="2364126"/>
    <lineage>
        <taxon>Eukaryota</taxon>
        <taxon>Sar</taxon>
        <taxon>Alveolata</taxon>
        <taxon>Dinophyceae</taxon>
        <taxon>Prorocentrales</taxon>
        <taxon>Prorocentraceae</taxon>
        <taxon>Prorocentrum</taxon>
    </lineage>
</organism>
<dbReference type="SUPFAM" id="SSF48225">
    <property type="entry name" value="Seven-hairpin glycosidases"/>
    <property type="match status" value="1"/>
</dbReference>
<keyword evidence="4 6" id="KW-0378">Hydrolase</keyword>
<evidence type="ECO:0000313" key="8">
    <source>
        <dbReference type="EMBL" id="CAK0836056.1"/>
    </source>
</evidence>
<evidence type="ECO:0000256" key="4">
    <source>
        <dbReference type="ARBA" id="ARBA00022801"/>
    </source>
</evidence>
<dbReference type="Gene3D" id="1.50.10.10">
    <property type="match status" value="1"/>
</dbReference>
<comment type="pathway">
    <text evidence="2">Protein modification; protein glycosylation.</text>
</comment>
<comment type="caution">
    <text evidence="8">The sequence shown here is derived from an EMBL/GenBank/DDBJ whole genome shotgun (WGS) entry which is preliminary data.</text>
</comment>
<sequence length="803" mass="87817">MGFNRVVPLFTGILARSQCLDLRAPIALAWILELSLEMRVLGCQADPLAAAIHACPRSIATQKVRASLRSWRRFHLREYTIDLSRIPPSAMGARKWGAITRKEAKVAARATRTETAAVSIVAVQGTAVLIVEEIAMAGAAVMAVTGIVVGCVVSMRSVILATTTSAATFVQAVPVTATVMTLNESLPVDPDIEALREELARKDPEYRSCDKDKREREEEMALRKQRENLARAMKWCFGHQLEKIIDSSSRTKQTNARQQEDREVCLAPVAAPPESTALPKRAGPGRLQSSAGRKEKARGACWRPGAPQPAACALGALWPLGAAGAAGGALWLGAHKVFKNVFVYTPSMSGDEVCAAAKEAQEGRLDELLDRVRVEVLQDRDTTSGTSRLSQHTLKQIAHFLSERFTTACNSWGYLKMDHLACFLPGVLALGAMTGAAEDPAAELELAAGLAECCAHMWLDTPTGLAAEASAFNVMEGRDHDLGVMHDAPYSMLRPETVESLWYMYVATNDTKYQDWGWQIFEAIEKYGRLEGGGYCGIEDVREAEEPRKRDRMETFLLSETFKYLFLLFADEQPFDLEKVVLNTEDAVLSLGKLARKQFRRAEFMGQCCRPAEMPSSTDCLSTSVAVGQGCGQSDPGLRASSGCGRKAPARDALAVPARLLEDFMVAGLQRTDVMLHTAWPPRLPERGEGPGGDVGQDRCCAGLLERCPGRLSSSEREMLRGAWPLELLEDPRRQPRVAQSAAEFLREVLVGEHIRGSWCCRTAWIAWACARRPRCPGTSMRPCPGCAARRISSGGWPGRTPC</sequence>
<dbReference type="PRINTS" id="PR00747">
    <property type="entry name" value="GLYHDRLASE47"/>
</dbReference>
<dbReference type="InterPro" id="IPR050749">
    <property type="entry name" value="Glycosyl_Hydrolase_47"/>
</dbReference>
<keyword evidence="9" id="KW-1185">Reference proteome</keyword>
<dbReference type="InterPro" id="IPR036026">
    <property type="entry name" value="Seven-hairpin_glycosidases"/>
</dbReference>
<evidence type="ECO:0000256" key="1">
    <source>
        <dbReference type="ARBA" id="ARBA00001913"/>
    </source>
</evidence>
<dbReference type="EMBL" id="CAUYUJ010013336">
    <property type="protein sequence ID" value="CAK0836056.1"/>
    <property type="molecule type" value="Genomic_DNA"/>
</dbReference>
<accession>A0ABN9SU87</accession>
<protein>
    <recommendedName>
        <fullName evidence="6">alpha-1,2-Mannosidase</fullName>
        <ecNumber evidence="6">3.2.1.-</ecNumber>
    </recommendedName>
</protein>
<gene>
    <name evidence="8" type="ORF">PCOR1329_LOCUS32674</name>
</gene>
<evidence type="ECO:0000256" key="2">
    <source>
        <dbReference type="ARBA" id="ARBA00004922"/>
    </source>
</evidence>
<name>A0ABN9SU87_9DINO</name>
<reference evidence="8" key="1">
    <citation type="submission" date="2023-10" db="EMBL/GenBank/DDBJ databases">
        <authorList>
            <person name="Chen Y."/>
            <person name="Shah S."/>
            <person name="Dougan E. K."/>
            <person name="Thang M."/>
            <person name="Chan C."/>
        </authorList>
    </citation>
    <scope>NUCLEOTIDE SEQUENCE [LARGE SCALE GENOMIC DNA]</scope>
</reference>
<comment type="cofactor">
    <cofactor evidence="1">
        <name>Ca(2+)</name>
        <dbReference type="ChEBI" id="CHEBI:29108"/>
    </cofactor>
</comment>
<evidence type="ECO:0000256" key="3">
    <source>
        <dbReference type="ARBA" id="ARBA00007658"/>
    </source>
</evidence>
<dbReference type="InterPro" id="IPR012341">
    <property type="entry name" value="6hp_glycosidase-like_sf"/>
</dbReference>
<dbReference type="PANTHER" id="PTHR11742">
    <property type="entry name" value="MANNOSYL-OLIGOSACCHARIDE ALPHA-1,2-MANNOSIDASE-RELATED"/>
    <property type="match status" value="1"/>
</dbReference>
<comment type="similarity">
    <text evidence="3 6">Belongs to the glycosyl hydrolase 47 family.</text>
</comment>
<dbReference type="Pfam" id="PF01532">
    <property type="entry name" value="Glyco_hydro_47"/>
    <property type="match status" value="1"/>
</dbReference>
<keyword evidence="6" id="KW-0326">Glycosidase</keyword>
<evidence type="ECO:0000313" key="9">
    <source>
        <dbReference type="Proteomes" id="UP001189429"/>
    </source>
</evidence>
<keyword evidence="5" id="KW-1015">Disulfide bond</keyword>